<name>L1IR27_GUITC</name>
<dbReference type="GeneID" id="17295469"/>
<evidence type="ECO:0000313" key="3">
    <source>
        <dbReference type="EMBL" id="EKX38713.1"/>
    </source>
</evidence>
<feature type="chain" id="PRO_5008770310" evidence="2">
    <location>
        <begin position="20"/>
        <end position="421"/>
    </location>
</feature>
<dbReference type="Proteomes" id="UP000011087">
    <property type="component" value="Unassembled WGS sequence"/>
</dbReference>
<reference evidence="5" key="2">
    <citation type="submission" date="2012-11" db="EMBL/GenBank/DDBJ databases">
        <authorList>
            <person name="Kuo A."/>
            <person name="Curtis B.A."/>
            <person name="Tanifuji G."/>
            <person name="Burki F."/>
            <person name="Gruber A."/>
            <person name="Irimia M."/>
            <person name="Maruyama S."/>
            <person name="Arias M.C."/>
            <person name="Ball S.G."/>
            <person name="Gile G.H."/>
            <person name="Hirakawa Y."/>
            <person name="Hopkins J.F."/>
            <person name="Rensing S.A."/>
            <person name="Schmutz J."/>
            <person name="Symeonidi A."/>
            <person name="Elias M."/>
            <person name="Eveleigh R.J."/>
            <person name="Herman E.K."/>
            <person name="Klute M.J."/>
            <person name="Nakayama T."/>
            <person name="Obornik M."/>
            <person name="Reyes-Prieto A."/>
            <person name="Armbrust E.V."/>
            <person name="Aves S.J."/>
            <person name="Beiko R.G."/>
            <person name="Coutinho P."/>
            <person name="Dacks J.B."/>
            <person name="Durnford D.G."/>
            <person name="Fast N.M."/>
            <person name="Green B.R."/>
            <person name="Grisdale C."/>
            <person name="Hempe F."/>
            <person name="Henrissat B."/>
            <person name="Hoppner M.P."/>
            <person name="Ishida K.-I."/>
            <person name="Kim E."/>
            <person name="Koreny L."/>
            <person name="Kroth P.G."/>
            <person name="Liu Y."/>
            <person name="Malik S.-B."/>
            <person name="Maier U.G."/>
            <person name="McRose D."/>
            <person name="Mock T."/>
            <person name="Neilson J.A."/>
            <person name="Onodera N.T."/>
            <person name="Poole A.M."/>
            <person name="Pritham E.J."/>
            <person name="Richards T.A."/>
            <person name="Rocap G."/>
            <person name="Roy S.W."/>
            <person name="Sarai C."/>
            <person name="Schaack S."/>
            <person name="Shirato S."/>
            <person name="Slamovits C.H."/>
            <person name="Spencer D.F."/>
            <person name="Suzuki S."/>
            <person name="Worden A.Z."/>
            <person name="Zauner S."/>
            <person name="Barry K."/>
            <person name="Bell C."/>
            <person name="Bharti A.K."/>
            <person name="Crow J.A."/>
            <person name="Grimwood J."/>
            <person name="Kramer R."/>
            <person name="Lindquist E."/>
            <person name="Lucas S."/>
            <person name="Salamov A."/>
            <person name="McFadden G.I."/>
            <person name="Lane C.E."/>
            <person name="Keeling P.J."/>
            <person name="Gray M.W."/>
            <person name="Grigoriev I.V."/>
            <person name="Archibald J.M."/>
        </authorList>
    </citation>
    <scope>NUCLEOTIDE SEQUENCE</scope>
    <source>
        <strain evidence="5">CCMP2712</strain>
    </source>
</reference>
<protein>
    <submittedName>
        <fullName evidence="3 4">Uncharacterized protein</fullName>
    </submittedName>
</protein>
<dbReference type="KEGG" id="gtt:GUITHDRAFT_165169"/>
<dbReference type="RefSeq" id="XP_005825693.1">
    <property type="nucleotide sequence ID" value="XM_005825636.1"/>
</dbReference>
<keyword evidence="5" id="KW-1185">Reference proteome</keyword>
<feature type="signal peptide" evidence="2">
    <location>
        <begin position="1"/>
        <end position="19"/>
    </location>
</feature>
<evidence type="ECO:0000313" key="4">
    <source>
        <dbReference type="EnsemblProtists" id="EKX38713"/>
    </source>
</evidence>
<sequence length="421" mass="45352">MARWLGAAAVAALVIVMACERISEHGMKPGELEQSRQDLDAEARAIDDRWSTPDPWAIDSDEHTLAFGREPAGLSEFFEENPQRFAHGEAGDFEWPYVWEGKDARGMRSGYDWQGASTAVKVHDEVVPRWSLPMARRPRAALSQLRLQSLSPSSYTDFTMSGDGVRCVCDSAAAGDEEMEGLDPNVRPACTCTGGRRTSFSGTEEGGPLDTGAEGAWPQGLPDNGGVAYIDGGSTRAYKSISAQSLAALPSQMEHKWITLVKLAEDALSEGGNSSAVPSEASEPAEAKEDDGQSAVEGSEGNENADAQDSVEDETKEEGGEEVREGEGKELEEPSAANATAGDEAQHSSSAAEVEAKPTWWKLHHNPSASPLDRLATLKTLSCLSCCRNLVERFRRVFRIFLSESAYCDELGERDVTCATG</sequence>
<organism evidence="3">
    <name type="scientific">Guillardia theta (strain CCMP2712)</name>
    <name type="common">Cryptophyte</name>
    <dbReference type="NCBI Taxonomy" id="905079"/>
    <lineage>
        <taxon>Eukaryota</taxon>
        <taxon>Cryptophyceae</taxon>
        <taxon>Pyrenomonadales</taxon>
        <taxon>Geminigeraceae</taxon>
        <taxon>Guillardia</taxon>
    </lineage>
</organism>
<reference evidence="3 5" key="1">
    <citation type="journal article" date="2012" name="Nature">
        <title>Algal genomes reveal evolutionary mosaicism and the fate of nucleomorphs.</title>
        <authorList>
            <consortium name="DOE Joint Genome Institute"/>
            <person name="Curtis B.A."/>
            <person name="Tanifuji G."/>
            <person name="Burki F."/>
            <person name="Gruber A."/>
            <person name="Irimia M."/>
            <person name="Maruyama S."/>
            <person name="Arias M.C."/>
            <person name="Ball S.G."/>
            <person name="Gile G.H."/>
            <person name="Hirakawa Y."/>
            <person name="Hopkins J.F."/>
            <person name="Kuo A."/>
            <person name="Rensing S.A."/>
            <person name="Schmutz J."/>
            <person name="Symeonidi A."/>
            <person name="Elias M."/>
            <person name="Eveleigh R.J."/>
            <person name="Herman E.K."/>
            <person name="Klute M.J."/>
            <person name="Nakayama T."/>
            <person name="Obornik M."/>
            <person name="Reyes-Prieto A."/>
            <person name="Armbrust E.V."/>
            <person name="Aves S.J."/>
            <person name="Beiko R.G."/>
            <person name="Coutinho P."/>
            <person name="Dacks J.B."/>
            <person name="Durnford D.G."/>
            <person name="Fast N.M."/>
            <person name="Green B.R."/>
            <person name="Grisdale C.J."/>
            <person name="Hempel F."/>
            <person name="Henrissat B."/>
            <person name="Hoppner M.P."/>
            <person name="Ishida K."/>
            <person name="Kim E."/>
            <person name="Koreny L."/>
            <person name="Kroth P.G."/>
            <person name="Liu Y."/>
            <person name="Malik S.B."/>
            <person name="Maier U.G."/>
            <person name="McRose D."/>
            <person name="Mock T."/>
            <person name="Neilson J.A."/>
            <person name="Onodera N.T."/>
            <person name="Poole A.M."/>
            <person name="Pritham E.J."/>
            <person name="Richards T.A."/>
            <person name="Rocap G."/>
            <person name="Roy S.W."/>
            <person name="Sarai C."/>
            <person name="Schaack S."/>
            <person name="Shirato S."/>
            <person name="Slamovits C.H."/>
            <person name="Spencer D.F."/>
            <person name="Suzuki S."/>
            <person name="Worden A.Z."/>
            <person name="Zauner S."/>
            <person name="Barry K."/>
            <person name="Bell C."/>
            <person name="Bharti A.K."/>
            <person name="Crow J.A."/>
            <person name="Grimwood J."/>
            <person name="Kramer R."/>
            <person name="Lindquist E."/>
            <person name="Lucas S."/>
            <person name="Salamov A."/>
            <person name="McFadden G.I."/>
            <person name="Lane C.E."/>
            <person name="Keeling P.J."/>
            <person name="Gray M.W."/>
            <person name="Grigoriev I.V."/>
            <person name="Archibald J.M."/>
        </authorList>
    </citation>
    <scope>NUCLEOTIDE SEQUENCE</scope>
    <source>
        <strain evidence="3 5">CCMP2712</strain>
    </source>
</reference>
<evidence type="ECO:0000313" key="5">
    <source>
        <dbReference type="Proteomes" id="UP000011087"/>
    </source>
</evidence>
<dbReference type="EnsemblProtists" id="EKX38713">
    <property type="protein sequence ID" value="EKX38713"/>
    <property type="gene ID" value="GUITHDRAFT_165169"/>
</dbReference>
<feature type="compositionally biased region" description="Low complexity" evidence="1">
    <location>
        <begin position="274"/>
        <end position="284"/>
    </location>
</feature>
<accession>L1IR27</accession>
<evidence type="ECO:0000256" key="1">
    <source>
        <dbReference type="SAM" id="MobiDB-lite"/>
    </source>
</evidence>
<gene>
    <name evidence="3" type="ORF">GUITHDRAFT_165169</name>
</gene>
<dbReference type="HOGENOM" id="CLU_652925_0_0_1"/>
<dbReference type="AlphaFoldDB" id="L1IR27"/>
<keyword evidence="2" id="KW-0732">Signal</keyword>
<dbReference type="PaxDb" id="55529-EKX38713"/>
<reference evidence="4" key="3">
    <citation type="submission" date="2015-06" db="UniProtKB">
        <authorList>
            <consortium name="EnsemblProtists"/>
        </authorList>
    </citation>
    <scope>IDENTIFICATION</scope>
</reference>
<feature type="compositionally biased region" description="Basic and acidic residues" evidence="1">
    <location>
        <begin position="317"/>
        <end position="332"/>
    </location>
</feature>
<proteinExistence type="predicted"/>
<dbReference type="PROSITE" id="PS51257">
    <property type="entry name" value="PROKAR_LIPOPROTEIN"/>
    <property type="match status" value="1"/>
</dbReference>
<dbReference type="EMBL" id="JH993046">
    <property type="protein sequence ID" value="EKX38713.1"/>
    <property type="molecule type" value="Genomic_DNA"/>
</dbReference>
<feature type="region of interest" description="Disordered" evidence="1">
    <location>
        <begin position="270"/>
        <end position="354"/>
    </location>
</feature>
<evidence type="ECO:0000256" key="2">
    <source>
        <dbReference type="SAM" id="SignalP"/>
    </source>
</evidence>